<evidence type="ECO:0000313" key="3">
    <source>
        <dbReference type="Proteomes" id="UP000461730"/>
    </source>
</evidence>
<dbReference type="EMBL" id="WRXN01000009">
    <property type="protein sequence ID" value="MVT10597.1"/>
    <property type="molecule type" value="Genomic_DNA"/>
</dbReference>
<name>A0A7K1U890_9BACT</name>
<dbReference type="RefSeq" id="WP_157308038.1">
    <property type="nucleotide sequence ID" value="NZ_WRXN01000009.1"/>
</dbReference>
<evidence type="ECO:0008006" key="4">
    <source>
        <dbReference type="Google" id="ProtNLM"/>
    </source>
</evidence>
<evidence type="ECO:0000256" key="1">
    <source>
        <dbReference type="SAM" id="SignalP"/>
    </source>
</evidence>
<accession>A0A7K1U890</accession>
<feature type="chain" id="PRO_5029495834" description="TonB C-terminal domain-containing protein" evidence="1">
    <location>
        <begin position="21"/>
        <end position="162"/>
    </location>
</feature>
<organism evidence="2 3">
    <name type="scientific">Chitinophaga tropicalis</name>
    <dbReference type="NCBI Taxonomy" id="2683588"/>
    <lineage>
        <taxon>Bacteria</taxon>
        <taxon>Pseudomonadati</taxon>
        <taxon>Bacteroidota</taxon>
        <taxon>Chitinophagia</taxon>
        <taxon>Chitinophagales</taxon>
        <taxon>Chitinophagaceae</taxon>
        <taxon>Chitinophaga</taxon>
    </lineage>
</organism>
<gene>
    <name evidence="2" type="ORF">GO493_20165</name>
</gene>
<feature type="signal peptide" evidence="1">
    <location>
        <begin position="1"/>
        <end position="20"/>
    </location>
</feature>
<sequence>MKKIFSIGVLVLMLLSSSYAQQKTISDSSRAILTRFIADHTVAYLKGKGYSMVYALRLKIDAAGRCTTVEYSLNVPEEMKKGLDEISKLPLKWSRLTHRSGATTAIVPVYYLAEHTSGELKFSSREMLENSYRFSKGTIFDQTASTSFINPIQVQQIHGKVY</sequence>
<proteinExistence type="predicted"/>
<keyword evidence="3" id="KW-1185">Reference proteome</keyword>
<evidence type="ECO:0000313" key="2">
    <source>
        <dbReference type="EMBL" id="MVT10597.1"/>
    </source>
</evidence>
<comment type="caution">
    <text evidence="2">The sequence shown here is derived from an EMBL/GenBank/DDBJ whole genome shotgun (WGS) entry which is preliminary data.</text>
</comment>
<protein>
    <recommendedName>
        <fullName evidence="4">TonB C-terminal domain-containing protein</fullName>
    </recommendedName>
</protein>
<dbReference type="AlphaFoldDB" id="A0A7K1U890"/>
<keyword evidence="1" id="KW-0732">Signal</keyword>
<reference evidence="2 3" key="1">
    <citation type="submission" date="2019-12" db="EMBL/GenBank/DDBJ databases">
        <title>Chitinophaga sp. strain ysch24 (GDMCC 1.1355), whole genome shotgun sequence.</title>
        <authorList>
            <person name="Zhang X."/>
        </authorList>
    </citation>
    <scope>NUCLEOTIDE SEQUENCE [LARGE SCALE GENOMIC DNA]</scope>
    <source>
        <strain evidence="3">ysch24</strain>
    </source>
</reference>
<dbReference type="Proteomes" id="UP000461730">
    <property type="component" value="Unassembled WGS sequence"/>
</dbReference>